<organism evidence="3 4">
    <name type="scientific">Acinetobacter rudis CIP 110305</name>
    <dbReference type="NCBI Taxonomy" id="421052"/>
    <lineage>
        <taxon>Bacteria</taxon>
        <taxon>Pseudomonadati</taxon>
        <taxon>Pseudomonadota</taxon>
        <taxon>Gammaproteobacteria</taxon>
        <taxon>Moraxellales</taxon>
        <taxon>Moraxellaceae</taxon>
        <taxon>Acinetobacter</taxon>
    </lineage>
</organism>
<dbReference type="HOGENOM" id="CLU_066192_4_4_6"/>
<dbReference type="EMBL" id="ATGI01000023">
    <property type="protein sequence ID" value="EPF73805.1"/>
    <property type="molecule type" value="Genomic_DNA"/>
</dbReference>
<dbReference type="InterPro" id="IPR010982">
    <property type="entry name" value="Lambda_DNA-bd_dom_sf"/>
</dbReference>
<dbReference type="Pfam" id="PF01381">
    <property type="entry name" value="HTH_3"/>
    <property type="match status" value="1"/>
</dbReference>
<keyword evidence="1" id="KW-0238">DNA-binding</keyword>
<keyword evidence="4" id="KW-1185">Reference proteome</keyword>
<dbReference type="OrthoDB" id="9791537at2"/>
<evidence type="ECO:0000259" key="2">
    <source>
        <dbReference type="PROSITE" id="PS50943"/>
    </source>
</evidence>
<dbReference type="Proteomes" id="UP000014568">
    <property type="component" value="Unassembled WGS sequence"/>
</dbReference>
<evidence type="ECO:0000313" key="3">
    <source>
        <dbReference type="EMBL" id="EPF73805.1"/>
    </source>
</evidence>
<comment type="caution">
    <text evidence="3">The sequence shown here is derived from an EMBL/GenBank/DDBJ whole genome shotgun (WGS) entry which is preliminary data.</text>
</comment>
<evidence type="ECO:0000313" key="4">
    <source>
        <dbReference type="Proteomes" id="UP000014568"/>
    </source>
</evidence>
<dbReference type="STRING" id="632955.GCA_000829675_00264"/>
<dbReference type="CDD" id="cd00093">
    <property type="entry name" value="HTH_XRE"/>
    <property type="match status" value="1"/>
</dbReference>
<dbReference type="PANTHER" id="PTHR46558">
    <property type="entry name" value="TRACRIPTIONAL REGULATORY PROTEIN-RELATED-RELATED"/>
    <property type="match status" value="1"/>
</dbReference>
<dbReference type="eggNOG" id="COG1974">
    <property type="taxonomic scope" value="Bacteria"/>
</dbReference>
<dbReference type="GO" id="GO:0003677">
    <property type="term" value="F:DNA binding"/>
    <property type="evidence" value="ECO:0007669"/>
    <property type="project" value="UniProtKB-KW"/>
</dbReference>
<dbReference type="SMART" id="SM00530">
    <property type="entry name" value="HTH_XRE"/>
    <property type="match status" value="1"/>
</dbReference>
<dbReference type="RefSeq" id="WP_016656371.1">
    <property type="nucleotide sequence ID" value="NZ_KE340353.1"/>
</dbReference>
<dbReference type="InterPro" id="IPR001387">
    <property type="entry name" value="Cro/C1-type_HTH"/>
</dbReference>
<proteinExistence type="predicted"/>
<protein>
    <recommendedName>
        <fullName evidence="2">HTH cro/C1-type domain-containing protein</fullName>
    </recommendedName>
</protein>
<feature type="domain" description="HTH cro/C1-type" evidence="2">
    <location>
        <begin position="8"/>
        <end position="62"/>
    </location>
</feature>
<dbReference type="AlphaFoldDB" id="S3N110"/>
<dbReference type="PANTHER" id="PTHR46558:SF11">
    <property type="entry name" value="HTH-TYPE TRANSCRIPTIONAL REGULATOR XRE"/>
    <property type="match status" value="1"/>
</dbReference>
<gene>
    <name evidence="3" type="ORF">F945_01964</name>
</gene>
<evidence type="ECO:0000256" key="1">
    <source>
        <dbReference type="ARBA" id="ARBA00023125"/>
    </source>
</evidence>
<reference evidence="3 4" key="1">
    <citation type="submission" date="2013-06" db="EMBL/GenBank/DDBJ databases">
        <title>The Genome Sequence of Acinetobacter rudis CIP 110305.</title>
        <authorList>
            <consortium name="The Broad Institute Genome Sequencing Platform"/>
            <consortium name="The Broad Institute Genome Sequencing Center for Infectious Disease"/>
            <person name="Cerqueira G."/>
            <person name="Feldgarden M."/>
            <person name="Courvalin P."/>
            <person name="Perichon B."/>
            <person name="Grillot-Courvalin C."/>
            <person name="Clermont D."/>
            <person name="Rocha E."/>
            <person name="Yoon E.-J."/>
            <person name="Nemec A."/>
            <person name="Young S.K."/>
            <person name="Zeng Q."/>
            <person name="Gargeya S."/>
            <person name="Fitzgerald M."/>
            <person name="Abouelleil A."/>
            <person name="Alvarado L."/>
            <person name="Berlin A.M."/>
            <person name="Chapman S.B."/>
            <person name="Dewar J."/>
            <person name="Goldberg J."/>
            <person name="Griggs A."/>
            <person name="Gujja S."/>
            <person name="Hansen M."/>
            <person name="Howarth C."/>
            <person name="Imamovic A."/>
            <person name="Larimer J."/>
            <person name="McCowan C."/>
            <person name="Murphy C."/>
            <person name="Pearson M."/>
            <person name="Priest M."/>
            <person name="Roberts A."/>
            <person name="Saif S."/>
            <person name="Shea T."/>
            <person name="Sykes S."/>
            <person name="Wortman J."/>
            <person name="Nusbaum C."/>
            <person name="Birren B."/>
        </authorList>
    </citation>
    <scope>NUCLEOTIDE SEQUENCE [LARGE SCALE GENOMIC DNA]</scope>
    <source>
        <strain evidence="3 4">CIP 110305</strain>
    </source>
</reference>
<dbReference type="PROSITE" id="PS50943">
    <property type="entry name" value="HTH_CROC1"/>
    <property type="match status" value="1"/>
</dbReference>
<accession>S3N110</accession>
<dbReference type="Gene3D" id="1.10.260.40">
    <property type="entry name" value="lambda repressor-like DNA-binding domains"/>
    <property type="match status" value="1"/>
</dbReference>
<name>S3N110_9GAMM</name>
<sequence>METIGSRILALRTKKKLSQKALGQLLGVSGVTVLKWEKDENVPKHESLELLSKKLDTTINYILYGATETKGTNLDKLIDKIIALSKNGELTDERIYIIESIINSWKPLSQSEITAQKTG</sequence>
<dbReference type="SUPFAM" id="SSF47413">
    <property type="entry name" value="lambda repressor-like DNA-binding domains"/>
    <property type="match status" value="1"/>
</dbReference>